<evidence type="ECO:0000259" key="8">
    <source>
        <dbReference type="Pfam" id="PF02687"/>
    </source>
</evidence>
<sequence length="823" mass="89412">MKIILKYILNSIKERKLRTMVMLLSVTLSTTLLFVSFGIGASYESAQRKMAIGYAGKARIAVTNTAESNWITKAEIPEAEGIQQAVGLLQADGLYDKDGYYENFDLIGGELADLEAINAPRVQSGDLSDFSGDQIAVPDRFASKYGTKVGDTVRLKIAGDYHELEVAAICAYDTIFLRSTRGFNALIPFETLSKIVGSDQAYSEILIVPESGADTDQLQADLSGNMSTHAYEVSAVYNETAVAANAQQKSMPFYLISFFTLTISSFIIYSSYKIITSERLKAIGTFRSIGADQRTVRNILMAESLVYGVSGSLLGIPAGYLTLKFLLYGMSDTASYGIEIPLVVSPLNVIFSCGVAIIVSVLGAYIPVKRASKLPVKDVVLGTVEEKPVSNQKILLLGLLLFIISIILPRITSGEMVTVAGGVSLITLLVGAIMIVPLLINAMSQVLEKVYGLLFGNVGKLAARNLRGNKNTNQNATLLFISISAIIVISTVGSFVNVYIGDVFRDASLDGFSDAVVNEDFIDEVRNLDTVSEVLPLYVLDETVQVNGESLRMESTDDIKLFNEMLGMNYSGDESATMEREFDQGRNVMLNRDVISAMNLQIGDAVNLSGPDGIFSYTVAGSFQSRADDVAAVIPSSYAKADFSPTEYGFFAFKAGDPEAVMTQLRDMLGEQQHWSRTVEEYTNDASETIDTFLSPMQKLTWFILLLATVGIINNLLINYIQKKRAIAMYKSVGLSNAQNLKMTMIEGFSVGLLGALLAVAVSYVEIKTVFLVAGPKISMEPQLELSTFLFAALMGIVITLIGSVVPIVKGATMKLVEEIKFE</sequence>
<comment type="similarity">
    <text evidence="2">Belongs to the ABC-4 integral membrane protein family. LolC/E subfamily.</text>
</comment>
<evidence type="ECO:0000256" key="4">
    <source>
        <dbReference type="ARBA" id="ARBA00022692"/>
    </source>
</evidence>
<feature type="transmembrane region" description="Helical" evidence="7">
    <location>
        <begin position="253"/>
        <end position="272"/>
    </location>
</feature>
<proteinExistence type="inferred from homology"/>
<accession>A0ABS3LDH7</accession>
<evidence type="ECO:0000256" key="2">
    <source>
        <dbReference type="ARBA" id="ARBA00005236"/>
    </source>
</evidence>
<dbReference type="InterPro" id="IPR051447">
    <property type="entry name" value="Lipoprotein-release_system"/>
</dbReference>
<keyword evidence="4 7" id="KW-0812">Transmembrane</keyword>
<evidence type="ECO:0000313" key="10">
    <source>
        <dbReference type="Proteomes" id="UP000664601"/>
    </source>
</evidence>
<feature type="transmembrane region" description="Helical" evidence="7">
    <location>
        <begin position="347"/>
        <end position="368"/>
    </location>
</feature>
<evidence type="ECO:0000256" key="3">
    <source>
        <dbReference type="ARBA" id="ARBA00022475"/>
    </source>
</evidence>
<dbReference type="InterPro" id="IPR003838">
    <property type="entry name" value="ABC3_permease_C"/>
</dbReference>
<dbReference type="PANTHER" id="PTHR30489:SF0">
    <property type="entry name" value="LIPOPROTEIN-RELEASING SYSTEM TRANSMEMBRANE PROTEIN LOLE"/>
    <property type="match status" value="1"/>
</dbReference>
<gene>
    <name evidence="9" type="ORF">JZO70_16070</name>
</gene>
<organism evidence="9 10">
    <name type="scientific">Candidatus Enterococcus moelleringii</name>
    <dbReference type="NCBI Taxonomy" id="2815325"/>
    <lineage>
        <taxon>Bacteria</taxon>
        <taxon>Bacillati</taxon>
        <taxon>Bacillota</taxon>
        <taxon>Bacilli</taxon>
        <taxon>Lactobacillales</taxon>
        <taxon>Enterococcaceae</taxon>
        <taxon>Enterococcus</taxon>
    </lineage>
</organism>
<protein>
    <submittedName>
        <fullName evidence="9">FtsX-like permease family protein</fullName>
    </submittedName>
</protein>
<dbReference type="EMBL" id="JAFREM010000025">
    <property type="protein sequence ID" value="MBO1307694.1"/>
    <property type="molecule type" value="Genomic_DNA"/>
</dbReference>
<evidence type="ECO:0000256" key="6">
    <source>
        <dbReference type="ARBA" id="ARBA00023136"/>
    </source>
</evidence>
<feature type="transmembrane region" description="Helical" evidence="7">
    <location>
        <begin position="21"/>
        <end position="43"/>
    </location>
</feature>
<keyword evidence="5 7" id="KW-1133">Transmembrane helix</keyword>
<feature type="transmembrane region" description="Helical" evidence="7">
    <location>
        <begin position="417"/>
        <end position="440"/>
    </location>
</feature>
<dbReference type="RefSeq" id="WP_207674683.1">
    <property type="nucleotide sequence ID" value="NZ_JAFREM010000025.1"/>
</dbReference>
<feature type="transmembrane region" description="Helical" evidence="7">
    <location>
        <begin position="394"/>
        <end position="411"/>
    </location>
</feature>
<feature type="transmembrane region" description="Helical" evidence="7">
    <location>
        <begin position="304"/>
        <end position="327"/>
    </location>
</feature>
<dbReference type="Pfam" id="PF02687">
    <property type="entry name" value="FtsX"/>
    <property type="match status" value="2"/>
</dbReference>
<name>A0ABS3LDH7_9ENTE</name>
<keyword evidence="6 7" id="KW-0472">Membrane</keyword>
<dbReference type="Proteomes" id="UP000664601">
    <property type="component" value="Unassembled WGS sequence"/>
</dbReference>
<feature type="domain" description="ABC3 transporter permease C-terminal" evidence="8">
    <location>
        <begin position="702"/>
        <end position="814"/>
    </location>
</feature>
<comment type="caution">
    <text evidence="9">The sequence shown here is derived from an EMBL/GenBank/DDBJ whole genome shotgun (WGS) entry which is preliminary data.</text>
</comment>
<feature type="transmembrane region" description="Helical" evidence="7">
    <location>
        <begin position="700"/>
        <end position="721"/>
    </location>
</feature>
<keyword evidence="10" id="KW-1185">Reference proteome</keyword>
<keyword evidence="3" id="KW-1003">Cell membrane</keyword>
<comment type="subcellular location">
    <subcellularLocation>
        <location evidence="1">Cell membrane</location>
        <topology evidence="1">Multi-pass membrane protein</topology>
    </subcellularLocation>
</comment>
<evidence type="ECO:0000313" key="9">
    <source>
        <dbReference type="EMBL" id="MBO1307694.1"/>
    </source>
</evidence>
<feature type="transmembrane region" description="Helical" evidence="7">
    <location>
        <begin position="786"/>
        <end position="809"/>
    </location>
</feature>
<evidence type="ECO:0000256" key="7">
    <source>
        <dbReference type="SAM" id="Phobius"/>
    </source>
</evidence>
<feature type="transmembrane region" description="Helical" evidence="7">
    <location>
        <begin position="751"/>
        <end position="774"/>
    </location>
</feature>
<evidence type="ECO:0000256" key="5">
    <source>
        <dbReference type="ARBA" id="ARBA00022989"/>
    </source>
</evidence>
<reference evidence="9 10" key="1">
    <citation type="submission" date="2021-03" db="EMBL/GenBank/DDBJ databases">
        <title>Enterococcal diversity collection.</title>
        <authorList>
            <person name="Gilmore M.S."/>
            <person name="Schwartzman J."/>
            <person name="Van Tyne D."/>
            <person name="Martin M."/>
            <person name="Earl A.M."/>
            <person name="Manson A.L."/>
            <person name="Straub T."/>
            <person name="Salamzade R."/>
            <person name="Saavedra J."/>
            <person name="Lebreton F."/>
            <person name="Prichula J."/>
            <person name="Schaufler K."/>
            <person name="Gaca A."/>
            <person name="Sgardioli B."/>
            <person name="Wagenaar J."/>
            <person name="Strong T."/>
        </authorList>
    </citation>
    <scope>NUCLEOTIDE SEQUENCE [LARGE SCALE GENOMIC DNA]</scope>
    <source>
        <strain evidence="9 10">669A</strain>
    </source>
</reference>
<feature type="transmembrane region" description="Helical" evidence="7">
    <location>
        <begin position="476"/>
        <end position="500"/>
    </location>
</feature>
<evidence type="ECO:0000256" key="1">
    <source>
        <dbReference type="ARBA" id="ARBA00004651"/>
    </source>
</evidence>
<dbReference type="PANTHER" id="PTHR30489">
    <property type="entry name" value="LIPOPROTEIN-RELEASING SYSTEM TRANSMEMBRANE PROTEIN LOLE"/>
    <property type="match status" value="1"/>
</dbReference>
<feature type="domain" description="ABC3 transporter permease C-terminal" evidence="8">
    <location>
        <begin position="255"/>
        <end position="375"/>
    </location>
</feature>